<dbReference type="Proteomes" id="UP001165085">
    <property type="component" value="Unassembled WGS sequence"/>
</dbReference>
<dbReference type="AlphaFoldDB" id="A0A9W7AMP7"/>
<feature type="domain" description="SET" evidence="2">
    <location>
        <begin position="57"/>
        <end position="239"/>
    </location>
</feature>
<protein>
    <recommendedName>
        <fullName evidence="2">SET domain-containing protein</fullName>
    </recommendedName>
</protein>
<organism evidence="3 4">
    <name type="scientific">Triparma strigata</name>
    <dbReference type="NCBI Taxonomy" id="1606541"/>
    <lineage>
        <taxon>Eukaryota</taxon>
        <taxon>Sar</taxon>
        <taxon>Stramenopiles</taxon>
        <taxon>Ochrophyta</taxon>
        <taxon>Bolidophyceae</taxon>
        <taxon>Parmales</taxon>
        <taxon>Triparmaceae</taxon>
        <taxon>Triparma</taxon>
    </lineage>
</organism>
<dbReference type="InterPro" id="IPR046341">
    <property type="entry name" value="SET_dom_sf"/>
</dbReference>
<dbReference type="PANTHER" id="PTHR13271:SF156">
    <property type="entry name" value="SET DOMAIN-CONTAINING PROTEIN"/>
    <property type="match status" value="1"/>
</dbReference>
<dbReference type="PANTHER" id="PTHR13271">
    <property type="entry name" value="UNCHARACTERIZED PUTATIVE METHYLTRANSFERASE"/>
    <property type="match status" value="1"/>
</dbReference>
<comment type="caution">
    <text evidence="3">The sequence shown here is derived from an EMBL/GenBank/DDBJ whole genome shotgun (WGS) entry which is preliminary data.</text>
</comment>
<feature type="region of interest" description="Disordered" evidence="1">
    <location>
        <begin position="1"/>
        <end position="22"/>
    </location>
</feature>
<evidence type="ECO:0000259" key="2">
    <source>
        <dbReference type="Pfam" id="PF00856"/>
    </source>
</evidence>
<sequence>MKRKIANENLNQNSEIKKKPRVEPHSDKFKVYEAWLRSRGVTWSPLLQTTDVGVIAGTGVLALDFIPSGTVICRIPKAACFGAPANSHVDDEPSDGDSQKRLAELYLKEKALGDESDWKPFLDILQPAQCPYLWSSTAQSWLLGTDLSPVLSSKTARLKSEHNSLVNTLPSPVPYPTYLLACSLISSVLNPWYGGTLAPFNVSLNCSSSPSTTFTSSSDFVIGVTSRDINKGEEITHAYCSTRADLIYR</sequence>
<evidence type="ECO:0000256" key="1">
    <source>
        <dbReference type="SAM" id="MobiDB-lite"/>
    </source>
</evidence>
<dbReference type="OrthoDB" id="341421at2759"/>
<keyword evidence="4" id="KW-1185">Reference proteome</keyword>
<dbReference type="CDD" id="cd10527">
    <property type="entry name" value="SET_LSMT"/>
    <property type="match status" value="1"/>
</dbReference>
<dbReference type="EMBL" id="BRXY01000174">
    <property type="protein sequence ID" value="GMH73931.1"/>
    <property type="molecule type" value="Genomic_DNA"/>
</dbReference>
<dbReference type="SUPFAM" id="SSF82199">
    <property type="entry name" value="SET domain"/>
    <property type="match status" value="1"/>
</dbReference>
<dbReference type="Pfam" id="PF00856">
    <property type="entry name" value="SET"/>
    <property type="match status" value="1"/>
</dbReference>
<accession>A0A9W7AMP7</accession>
<dbReference type="InterPro" id="IPR001214">
    <property type="entry name" value="SET_dom"/>
</dbReference>
<evidence type="ECO:0000313" key="3">
    <source>
        <dbReference type="EMBL" id="GMH73931.1"/>
    </source>
</evidence>
<proteinExistence type="predicted"/>
<dbReference type="GO" id="GO:0016279">
    <property type="term" value="F:protein-lysine N-methyltransferase activity"/>
    <property type="evidence" value="ECO:0007669"/>
    <property type="project" value="TreeGrafter"/>
</dbReference>
<reference evidence="4" key="1">
    <citation type="journal article" date="2023" name="Commun. Biol.">
        <title>Genome analysis of Parmales, the sister group of diatoms, reveals the evolutionary specialization of diatoms from phago-mixotrophs to photoautotrophs.</title>
        <authorList>
            <person name="Ban H."/>
            <person name="Sato S."/>
            <person name="Yoshikawa S."/>
            <person name="Yamada K."/>
            <person name="Nakamura Y."/>
            <person name="Ichinomiya M."/>
            <person name="Sato N."/>
            <person name="Blanc-Mathieu R."/>
            <person name="Endo H."/>
            <person name="Kuwata A."/>
            <person name="Ogata H."/>
        </authorList>
    </citation>
    <scope>NUCLEOTIDE SEQUENCE [LARGE SCALE GENOMIC DNA]</scope>
    <source>
        <strain evidence="4">NIES 3701</strain>
    </source>
</reference>
<dbReference type="Gene3D" id="3.90.1410.10">
    <property type="entry name" value="set domain protein methyltransferase, domain 1"/>
    <property type="match status" value="1"/>
</dbReference>
<evidence type="ECO:0000313" key="4">
    <source>
        <dbReference type="Proteomes" id="UP001165085"/>
    </source>
</evidence>
<dbReference type="GO" id="GO:0005634">
    <property type="term" value="C:nucleus"/>
    <property type="evidence" value="ECO:0007669"/>
    <property type="project" value="TreeGrafter"/>
</dbReference>
<dbReference type="InterPro" id="IPR050600">
    <property type="entry name" value="SETD3_SETD6_MTase"/>
</dbReference>
<name>A0A9W7AMP7_9STRA</name>
<gene>
    <name evidence="3" type="ORF">TrST_g6630</name>
</gene>